<proteinExistence type="predicted"/>
<evidence type="ECO:0000313" key="1">
    <source>
        <dbReference type="EMBL" id="OWM87895.1"/>
    </source>
</evidence>
<accession>A0A218XRT1</accession>
<reference evidence="2" key="1">
    <citation type="journal article" date="2017" name="Plant J.">
        <title>The pomegranate (Punica granatum L.) genome and the genomics of punicalagin biosynthesis.</title>
        <authorList>
            <person name="Qin G."/>
            <person name="Xu C."/>
            <person name="Ming R."/>
            <person name="Tang H."/>
            <person name="Guyot R."/>
            <person name="Kramer E.M."/>
            <person name="Hu Y."/>
            <person name="Yi X."/>
            <person name="Qi Y."/>
            <person name="Xu X."/>
            <person name="Gao Z."/>
            <person name="Pan H."/>
            <person name="Jian J."/>
            <person name="Tian Y."/>
            <person name="Yue Z."/>
            <person name="Xu Y."/>
        </authorList>
    </citation>
    <scope>NUCLEOTIDE SEQUENCE [LARGE SCALE GENOMIC DNA]</scope>
    <source>
        <strain evidence="2">cv. Dabenzi</strain>
    </source>
</reference>
<organism evidence="1 2">
    <name type="scientific">Punica granatum</name>
    <name type="common">Pomegranate</name>
    <dbReference type="NCBI Taxonomy" id="22663"/>
    <lineage>
        <taxon>Eukaryota</taxon>
        <taxon>Viridiplantae</taxon>
        <taxon>Streptophyta</taxon>
        <taxon>Embryophyta</taxon>
        <taxon>Tracheophyta</taxon>
        <taxon>Spermatophyta</taxon>
        <taxon>Magnoliopsida</taxon>
        <taxon>eudicotyledons</taxon>
        <taxon>Gunneridae</taxon>
        <taxon>Pentapetalae</taxon>
        <taxon>rosids</taxon>
        <taxon>malvids</taxon>
        <taxon>Myrtales</taxon>
        <taxon>Lythraceae</taxon>
        <taxon>Punica</taxon>
    </lineage>
</organism>
<gene>
    <name evidence="1" type="ORF">CDL15_Pgr008342</name>
</gene>
<protein>
    <submittedName>
        <fullName evidence="1">Uncharacterized protein</fullName>
    </submittedName>
</protein>
<dbReference type="AlphaFoldDB" id="A0A218XRT1"/>
<name>A0A218XRT1_PUNGR</name>
<sequence length="98" mass="11270">MPIRHSHQDHLGHHPPTMSTFERRTLGHPWLKLAPTPPWQATYNGASLVEVCTETTSNLIHLQLAFPKRRTLGHYWLKFALAQPRFQATYTMASLVEV</sequence>
<dbReference type="EMBL" id="MTKT01000802">
    <property type="protein sequence ID" value="OWM87895.1"/>
    <property type="molecule type" value="Genomic_DNA"/>
</dbReference>
<evidence type="ECO:0000313" key="2">
    <source>
        <dbReference type="Proteomes" id="UP000197138"/>
    </source>
</evidence>
<dbReference type="Proteomes" id="UP000197138">
    <property type="component" value="Unassembled WGS sequence"/>
</dbReference>
<comment type="caution">
    <text evidence="1">The sequence shown here is derived from an EMBL/GenBank/DDBJ whole genome shotgun (WGS) entry which is preliminary data.</text>
</comment>